<dbReference type="AlphaFoldDB" id="A0A3S0WZ08"/>
<evidence type="ECO:0000313" key="3">
    <source>
        <dbReference type="Proteomes" id="UP000280346"/>
    </source>
</evidence>
<evidence type="ECO:0000259" key="1">
    <source>
        <dbReference type="SMART" id="SM00645"/>
    </source>
</evidence>
<proteinExistence type="predicted"/>
<dbReference type="Gene3D" id="3.90.70.10">
    <property type="entry name" value="Cysteine proteinases"/>
    <property type="match status" value="1"/>
</dbReference>
<dbReference type="EMBL" id="RZIJ01000009">
    <property type="protein sequence ID" value="RUQ70698.1"/>
    <property type="molecule type" value="Genomic_DNA"/>
</dbReference>
<dbReference type="Pfam" id="PF00112">
    <property type="entry name" value="Peptidase_C1"/>
    <property type="match status" value="1"/>
</dbReference>
<dbReference type="OrthoDB" id="1491023at2"/>
<protein>
    <recommendedName>
        <fullName evidence="1">Peptidase C1A papain C-terminal domain-containing protein</fullName>
    </recommendedName>
</protein>
<organism evidence="2 3">
    <name type="scientific">Azospirillum doebereinerae</name>
    <dbReference type="NCBI Taxonomy" id="92933"/>
    <lineage>
        <taxon>Bacteria</taxon>
        <taxon>Pseudomonadati</taxon>
        <taxon>Pseudomonadota</taxon>
        <taxon>Alphaproteobacteria</taxon>
        <taxon>Rhodospirillales</taxon>
        <taxon>Azospirillaceae</taxon>
        <taxon>Azospirillum</taxon>
    </lineage>
</organism>
<dbReference type="CDD" id="cd02619">
    <property type="entry name" value="Peptidase_C1"/>
    <property type="match status" value="1"/>
</dbReference>
<comment type="caution">
    <text evidence="2">The sequence shown here is derived from an EMBL/GenBank/DDBJ whole genome shotgun (WGS) entry which is preliminary data.</text>
</comment>
<dbReference type="GO" id="GO:0006508">
    <property type="term" value="P:proteolysis"/>
    <property type="evidence" value="ECO:0007669"/>
    <property type="project" value="InterPro"/>
</dbReference>
<dbReference type="SUPFAM" id="SSF54001">
    <property type="entry name" value="Cysteine proteinases"/>
    <property type="match status" value="1"/>
</dbReference>
<keyword evidence="3" id="KW-1185">Reference proteome</keyword>
<dbReference type="SMART" id="SM00645">
    <property type="entry name" value="Pept_C1"/>
    <property type="match status" value="1"/>
</dbReference>
<dbReference type="GO" id="GO:0008234">
    <property type="term" value="F:cysteine-type peptidase activity"/>
    <property type="evidence" value="ECO:0007669"/>
    <property type="project" value="InterPro"/>
</dbReference>
<feature type="domain" description="Peptidase C1A papain C-terminal" evidence="1">
    <location>
        <begin position="47"/>
        <end position="260"/>
    </location>
</feature>
<accession>A0A3S0WZ08</accession>
<dbReference type="Proteomes" id="UP000280346">
    <property type="component" value="Unassembled WGS sequence"/>
</dbReference>
<dbReference type="InterPro" id="IPR038765">
    <property type="entry name" value="Papain-like_cys_pep_sf"/>
</dbReference>
<dbReference type="RefSeq" id="WP_126998486.1">
    <property type="nucleotide sequence ID" value="NZ_JBNPXW010000008.1"/>
</dbReference>
<gene>
    <name evidence="2" type="ORF">EJ913_13045</name>
</gene>
<name>A0A3S0WZ08_9PROT</name>
<dbReference type="InterPro" id="IPR000668">
    <property type="entry name" value="Peptidase_C1A_C"/>
</dbReference>
<evidence type="ECO:0000313" key="2">
    <source>
        <dbReference type="EMBL" id="RUQ70698.1"/>
    </source>
</evidence>
<sequence>MIGQPIPPNAPPNLVLNCIPSRDTQADWSWQAALDSGAIPAISSLHLPDSVDLRDDRWPVSTQGSSGACVGFATADGVLRYHFAKKAAIDIAVRLSPRFIWMADKETDELTSYPTTFIEQEGAQPKRALEIARQYGCALDDDLPMEGPLWQGTAEAFYAKAATFRIASFHNLGVNPTVWRKWLATNGPILTRLNVDPGWLALGPDGELERHDPGAVLGGHAVCVVGYRRDGGFIVRNSWGPGWGDQGFAYPSADYVKAAFNEGYGVVV</sequence>
<reference evidence="2 3" key="1">
    <citation type="submission" date="2018-12" db="EMBL/GenBank/DDBJ databases">
        <authorList>
            <person name="Yang Y."/>
        </authorList>
    </citation>
    <scope>NUCLEOTIDE SEQUENCE [LARGE SCALE GENOMIC DNA]</scope>
    <source>
        <strain evidence="2 3">GSF71</strain>
    </source>
</reference>